<dbReference type="InterPro" id="IPR012902">
    <property type="entry name" value="N_methyl_site"/>
</dbReference>
<dbReference type="Proteomes" id="UP000295357">
    <property type="component" value="Unassembled WGS sequence"/>
</dbReference>
<dbReference type="GO" id="GO:0043683">
    <property type="term" value="P:type IV pilus assembly"/>
    <property type="evidence" value="ECO:0007669"/>
    <property type="project" value="InterPro"/>
</dbReference>
<evidence type="ECO:0000313" key="2">
    <source>
        <dbReference type="EMBL" id="TDP09337.1"/>
    </source>
</evidence>
<organism evidence="2 3">
    <name type="scientific">Roseateles asaccharophilus</name>
    <dbReference type="NCBI Taxonomy" id="582607"/>
    <lineage>
        <taxon>Bacteria</taxon>
        <taxon>Pseudomonadati</taxon>
        <taxon>Pseudomonadota</taxon>
        <taxon>Betaproteobacteria</taxon>
        <taxon>Burkholderiales</taxon>
        <taxon>Sphaerotilaceae</taxon>
        <taxon>Roseateles</taxon>
    </lineage>
</organism>
<dbReference type="RefSeq" id="WP_133603954.1">
    <property type="nucleotide sequence ID" value="NZ_JAUFPJ010000003.1"/>
</dbReference>
<dbReference type="EMBL" id="SNXE01000005">
    <property type="protein sequence ID" value="TDP09337.1"/>
    <property type="molecule type" value="Genomic_DNA"/>
</dbReference>
<dbReference type="Pfam" id="PF16074">
    <property type="entry name" value="PilW"/>
    <property type="match status" value="1"/>
</dbReference>
<comment type="caution">
    <text evidence="2">The sequence shown here is derived from an EMBL/GenBank/DDBJ whole genome shotgun (WGS) entry which is preliminary data.</text>
</comment>
<dbReference type="PROSITE" id="PS00409">
    <property type="entry name" value="PROKAR_NTER_METHYL"/>
    <property type="match status" value="1"/>
</dbReference>
<evidence type="ECO:0000313" key="3">
    <source>
        <dbReference type="Proteomes" id="UP000295357"/>
    </source>
</evidence>
<keyword evidence="1" id="KW-1133">Transmembrane helix</keyword>
<proteinExistence type="predicted"/>
<sequence>MARIHKTDAARAPARRLARGVTLIELMIGLLLGMVVVLVVAQVLSFAEGQRRATTGGSDAQVNGALALYTLQREIQMAGYGLISDRVVLGCPIRAQHTATGLQNWVLAPVIITDGANGAPDTITVMSADRDASSTNTTFYTVPMQVSLDHTPASTFFTVRSALGVQAGDMVIAVPFNTDFDPATNWCSAYRVTGIQNTNQIVHAAADPWNTVVLAPAGDYLAGSQLLNAGSLLRRTFALSADGLTLQQSTLLLNNGTMQSQDLFPQIVNLQAFYGRDTNGDGVVDKYDNTTPANNAAWRQVLAVRLALVARSAAYQKEEVTKAQPLWDVGSGVDVNGSADCGTSKCITLKIDGVADWKHYRYAVYDVIVPLRNRFWWSN</sequence>
<feature type="transmembrane region" description="Helical" evidence="1">
    <location>
        <begin position="21"/>
        <end position="44"/>
    </location>
</feature>
<evidence type="ECO:0000256" key="1">
    <source>
        <dbReference type="SAM" id="Phobius"/>
    </source>
</evidence>
<keyword evidence="3" id="KW-1185">Reference proteome</keyword>
<keyword evidence="1" id="KW-0472">Membrane</keyword>
<dbReference type="InterPro" id="IPR032092">
    <property type="entry name" value="PilW"/>
</dbReference>
<dbReference type="OrthoDB" id="8533459at2"/>
<dbReference type="AlphaFoldDB" id="A0A4R6N2M2"/>
<gene>
    <name evidence="2" type="ORF">DFR39_105175</name>
</gene>
<reference evidence="2 3" key="1">
    <citation type="submission" date="2019-03" db="EMBL/GenBank/DDBJ databases">
        <title>Genomic Encyclopedia of Type Strains, Phase IV (KMG-IV): sequencing the most valuable type-strain genomes for metagenomic binning, comparative biology and taxonomic classification.</title>
        <authorList>
            <person name="Goeker M."/>
        </authorList>
    </citation>
    <scope>NUCLEOTIDE SEQUENCE [LARGE SCALE GENOMIC DNA]</scope>
    <source>
        <strain evidence="2 3">DSM 25082</strain>
    </source>
</reference>
<name>A0A4R6N2M2_9BURK</name>
<accession>A0A4R6N2M2</accession>
<protein>
    <submittedName>
        <fullName evidence="2">Type IV pilus assembly protein PilW</fullName>
    </submittedName>
</protein>
<keyword evidence="1" id="KW-0812">Transmembrane</keyword>